<protein>
    <submittedName>
        <fullName evidence="4">DNA processing protein</fullName>
    </submittedName>
</protein>
<dbReference type="EMBL" id="JACHIF010000002">
    <property type="protein sequence ID" value="MBB5037084.1"/>
    <property type="molecule type" value="Genomic_DNA"/>
</dbReference>
<dbReference type="AlphaFoldDB" id="A0A7W8DNZ2"/>
<keyword evidence="5" id="KW-1185">Reference proteome</keyword>
<dbReference type="RefSeq" id="WP_184206628.1">
    <property type="nucleotide sequence ID" value="NZ_JACHIF010000002.1"/>
</dbReference>
<dbReference type="NCBIfam" id="TIGR00732">
    <property type="entry name" value="dprA"/>
    <property type="match status" value="1"/>
</dbReference>
<comment type="caution">
    <text evidence="4">The sequence shown here is derived from an EMBL/GenBank/DDBJ whole genome shotgun (WGS) entry which is preliminary data.</text>
</comment>
<dbReference type="InterPro" id="IPR003488">
    <property type="entry name" value="DprA"/>
</dbReference>
<gene>
    <name evidence="4" type="ORF">HNQ64_001326</name>
</gene>
<dbReference type="Gene3D" id="3.40.50.450">
    <property type="match status" value="1"/>
</dbReference>
<accession>A0A7W8DNZ2</accession>
<evidence type="ECO:0000259" key="3">
    <source>
        <dbReference type="Pfam" id="PF17782"/>
    </source>
</evidence>
<dbReference type="Pfam" id="PF14520">
    <property type="entry name" value="HHH_5"/>
    <property type="match status" value="1"/>
</dbReference>
<name>A0A7W8DNZ2_9BACT</name>
<comment type="similarity">
    <text evidence="1">Belongs to the DprA/Smf family.</text>
</comment>
<dbReference type="Gene3D" id="1.10.10.10">
    <property type="entry name" value="Winged helix-like DNA-binding domain superfamily/Winged helix DNA-binding domain"/>
    <property type="match status" value="1"/>
</dbReference>
<dbReference type="PANTHER" id="PTHR43022">
    <property type="entry name" value="PROTEIN SMF"/>
    <property type="match status" value="1"/>
</dbReference>
<proteinExistence type="inferred from homology"/>
<dbReference type="SUPFAM" id="SSF102405">
    <property type="entry name" value="MCP/YpsA-like"/>
    <property type="match status" value="1"/>
</dbReference>
<evidence type="ECO:0000313" key="4">
    <source>
        <dbReference type="EMBL" id="MBB5037084.1"/>
    </source>
</evidence>
<dbReference type="Pfam" id="PF02481">
    <property type="entry name" value="DNA_processg_A"/>
    <property type="match status" value="1"/>
</dbReference>
<feature type="domain" description="DprA winged helix" evidence="3">
    <location>
        <begin position="302"/>
        <end position="359"/>
    </location>
</feature>
<dbReference type="InterPro" id="IPR041614">
    <property type="entry name" value="DprA_WH"/>
</dbReference>
<dbReference type="InterPro" id="IPR036388">
    <property type="entry name" value="WH-like_DNA-bd_sf"/>
</dbReference>
<evidence type="ECO:0000313" key="5">
    <source>
        <dbReference type="Proteomes" id="UP000534294"/>
    </source>
</evidence>
<dbReference type="GO" id="GO:0009294">
    <property type="term" value="P:DNA-mediated transformation"/>
    <property type="evidence" value="ECO:0007669"/>
    <property type="project" value="InterPro"/>
</dbReference>
<reference evidence="4 5" key="1">
    <citation type="submission" date="2020-08" db="EMBL/GenBank/DDBJ databases">
        <title>Genomic Encyclopedia of Type Strains, Phase IV (KMG-IV): sequencing the most valuable type-strain genomes for metagenomic binning, comparative biology and taxonomic classification.</title>
        <authorList>
            <person name="Goeker M."/>
        </authorList>
    </citation>
    <scope>NUCLEOTIDE SEQUENCE [LARGE SCALE GENOMIC DNA]</scope>
    <source>
        <strain evidence="4 5">DSM 12251</strain>
    </source>
</reference>
<dbReference type="PANTHER" id="PTHR43022:SF1">
    <property type="entry name" value="PROTEIN SMF"/>
    <property type="match status" value="1"/>
</dbReference>
<evidence type="ECO:0000259" key="2">
    <source>
        <dbReference type="Pfam" id="PF02481"/>
    </source>
</evidence>
<feature type="domain" description="Smf/DprA SLOG" evidence="2">
    <location>
        <begin position="79"/>
        <end position="287"/>
    </location>
</feature>
<dbReference type="InterPro" id="IPR057666">
    <property type="entry name" value="DrpA_SLOG"/>
</dbReference>
<dbReference type="InterPro" id="IPR010994">
    <property type="entry name" value="RuvA_2-like"/>
</dbReference>
<evidence type="ECO:0000256" key="1">
    <source>
        <dbReference type="ARBA" id="ARBA00006525"/>
    </source>
</evidence>
<sequence>MTRTEAYLALNLIPQVGPVRIRRLVQAFGSPEAALRARASEIAQVESFGPKQAEAIAAWESVVELEQELRKIQDRGLTLLTQEDDLYPPLLKGIYDAPILLYVWGELQKRDHQAIGVVGSRHATIYGMNATKKLSFQIAYAGYTVISGLARGIDTAAHEAALAAKGRTVAVIGSGMGKLYPPENIALAQRISENGAVISEYPVDRMADRQTFPYRNRVVAGWGSGLLVVEAPIKSGSLITAQQATEQGRSVYAVPGPIDKPTSSGCNRLIQQGAKLVMDAADILDDLTTLFPTAPIAPKVEPVSSPANLTLDEKILYQTLSTEELHIDEVTSRSGLATATVNVNLMRLEMKRLVRALPGRRYVRVG</sequence>
<dbReference type="SUPFAM" id="SSF47781">
    <property type="entry name" value="RuvA domain 2-like"/>
    <property type="match status" value="1"/>
</dbReference>
<organism evidence="4 5">
    <name type="scientific">Prosthecobacter dejongeii</name>
    <dbReference type="NCBI Taxonomy" id="48465"/>
    <lineage>
        <taxon>Bacteria</taxon>
        <taxon>Pseudomonadati</taxon>
        <taxon>Verrucomicrobiota</taxon>
        <taxon>Verrucomicrobiia</taxon>
        <taxon>Verrucomicrobiales</taxon>
        <taxon>Verrucomicrobiaceae</taxon>
        <taxon>Prosthecobacter</taxon>
    </lineage>
</organism>
<dbReference type="Proteomes" id="UP000534294">
    <property type="component" value="Unassembled WGS sequence"/>
</dbReference>
<dbReference type="Pfam" id="PF17782">
    <property type="entry name" value="WHD_DprA"/>
    <property type="match status" value="1"/>
</dbReference>